<dbReference type="Gene3D" id="3.40.50.300">
    <property type="entry name" value="P-loop containing nucleotide triphosphate hydrolases"/>
    <property type="match status" value="1"/>
</dbReference>
<name>A0A1I3HJ68_9PLAN</name>
<evidence type="ECO:0000313" key="1">
    <source>
        <dbReference type="EMBL" id="SFI35774.1"/>
    </source>
</evidence>
<dbReference type="RefSeq" id="WP_092050347.1">
    <property type="nucleotide sequence ID" value="NZ_FOQD01000008.1"/>
</dbReference>
<dbReference type="Proteomes" id="UP000199518">
    <property type="component" value="Unassembled WGS sequence"/>
</dbReference>
<dbReference type="InterPro" id="IPR027417">
    <property type="entry name" value="P-loop_NTPase"/>
</dbReference>
<organism evidence="1 2">
    <name type="scientific">Planctomicrobium piriforme</name>
    <dbReference type="NCBI Taxonomy" id="1576369"/>
    <lineage>
        <taxon>Bacteria</taxon>
        <taxon>Pseudomonadati</taxon>
        <taxon>Planctomycetota</taxon>
        <taxon>Planctomycetia</taxon>
        <taxon>Planctomycetales</taxon>
        <taxon>Planctomycetaceae</taxon>
        <taxon>Planctomicrobium</taxon>
    </lineage>
</organism>
<accession>A0A1I3HJ68</accession>
<dbReference type="SUPFAM" id="SSF52540">
    <property type="entry name" value="P-loop containing nucleoside triphosphate hydrolases"/>
    <property type="match status" value="1"/>
</dbReference>
<dbReference type="AlphaFoldDB" id="A0A1I3HJ68"/>
<sequence length="188" mass="20944">MRARDNPFRVERLHALAYRFLDGDLESLLARLAAHGYRGAIVGPHGSGKTTLLGELMSRLRSQGQSIRELRLTEATRQNQTTLLKTWLASVRPGEILVLDGAEQLDENTWRDLLSATSETSGFLITTHTPGRLPTVYECRTTPDLLQHIVTTLTGPAEISEHDLPGLFESHGGNVRDCLRELYDRTGK</sequence>
<gene>
    <name evidence="1" type="ORF">SAMN05421753_10887</name>
</gene>
<keyword evidence="2" id="KW-1185">Reference proteome</keyword>
<reference evidence="2" key="1">
    <citation type="submission" date="2016-10" db="EMBL/GenBank/DDBJ databases">
        <authorList>
            <person name="Varghese N."/>
            <person name="Submissions S."/>
        </authorList>
    </citation>
    <scope>NUCLEOTIDE SEQUENCE [LARGE SCALE GENOMIC DNA]</scope>
    <source>
        <strain evidence="2">DSM 26348</strain>
    </source>
</reference>
<evidence type="ECO:0000313" key="2">
    <source>
        <dbReference type="Proteomes" id="UP000199518"/>
    </source>
</evidence>
<dbReference type="STRING" id="1576369.SAMN05421753_10887"/>
<evidence type="ECO:0008006" key="3">
    <source>
        <dbReference type="Google" id="ProtNLM"/>
    </source>
</evidence>
<dbReference type="EMBL" id="FOQD01000008">
    <property type="protein sequence ID" value="SFI35774.1"/>
    <property type="molecule type" value="Genomic_DNA"/>
</dbReference>
<protein>
    <recommendedName>
        <fullName evidence="3">AAA+ ATPase domain-containing protein</fullName>
    </recommendedName>
</protein>
<proteinExistence type="predicted"/>
<dbReference type="OrthoDB" id="282562at2"/>